<organism evidence="7">
    <name type="scientific">hydrothermal vent metagenome</name>
    <dbReference type="NCBI Taxonomy" id="652676"/>
    <lineage>
        <taxon>unclassified sequences</taxon>
        <taxon>metagenomes</taxon>
        <taxon>ecological metagenomes</taxon>
    </lineage>
</organism>
<name>A0A3B1BHL0_9ZZZZ</name>
<feature type="domain" description="ABC transporter" evidence="6">
    <location>
        <begin position="2"/>
        <end position="252"/>
    </location>
</feature>
<dbReference type="InterPro" id="IPR027417">
    <property type="entry name" value="P-loop_NTPase"/>
</dbReference>
<dbReference type="SMART" id="SM00382">
    <property type="entry name" value="AAA"/>
    <property type="match status" value="2"/>
</dbReference>
<dbReference type="GO" id="GO:0016887">
    <property type="term" value="F:ATP hydrolysis activity"/>
    <property type="evidence" value="ECO:0007669"/>
    <property type="project" value="InterPro"/>
</dbReference>
<evidence type="ECO:0000256" key="4">
    <source>
        <dbReference type="SAM" id="Coils"/>
    </source>
</evidence>
<reference evidence="7" key="1">
    <citation type="submission" date="2018-06" db="EMBL/GenBank/DDBJ databases">
        <authorList>
            <person name="Zhirakovskaya E."/>
        </authorList>
    </citation>
    <scope>NUCLEOTIDE SEQUENCE</scope>
</reference>
<gene>
    <name evidence="7" type="ORF">MNBD_GAMMA19-1486</name>
</gene>
<dbReference type="PANTHER" id="PTHR19211:SF14">
    <property type="entry name" value="ATP-BINDING CASSETTE SUB-FAMILY F MEMBER 1"/>
    <property type="match status" value="1"/>
</dbReference>
<dbReference type="InterPro" id="IPR032781">
    <property type="entry name" value="ABC_tran_Xtn"/>
</dbReference>
<dbReference type="PANTHER" id="PTHR19211">
    <property type="entry name" value="ATP-BINDING TRANSPORT PROTEIN-RELATED"/>
    <property type="match status" value="1"/>
</dbReference>
<evidence type="ECO:0000313" key="7">
    <source>
        <dbReference type="EMBL" id="VAX04437.1"/>
    </source>
</evidence>
<dbReference type="InterPro" id="IPR003439">
    <property type="entry name" value="ABC_transporter-like_ATP-bd"/>
</dbReference>
<sequence length="640" mass="71217">MLRFQSVILRRGTRVLLQDVNLTIQTGEHWGIVGRNGSGKSSLLALVLGTRDATGLHADKGEVKLAANLAMAHVAQETPAVDRSAIDYVMDGDSELRALEQQLAACADDEASGELQASLFGELEAIDGYTAPPRAARLMDGLGFSEAQLQTPVSDFSGGWRMRLNLAQALMCRSDILLLDEPTNHLDLDAVLWLQSWLQNYPGTVLLISHDRDFLDNCVGHIALLSEETLHAYTGNYSAYEKQHASRLEQQQAAHQKQQRTISHLHSYIDRFRAKATKAKQAQSRLKALAKLEEIAPAHVDSPFEFTFLPPKQIPNPLLKLTDAQLGYDNKTLLNDISINLLPGDRIGLLGPNGAGKSTLIKALTGELPLLAGTHAPAQNLRIGYFAQHQLEQLQTDDTPLMHLQRLDKQASEQQLRNYLGGFGFIGDQVLDPVGPFSGGEKARLVLALLIYQRPNLLLLDEPTNHLDLEMRHALTLALQGFEGALLVVSHDRHLLRTVCDQFVLVANGSAQIYDGDLDDYAQWLNEHRRGNSQEKVSTTSKTSGIDKRQLRQQEAARRQQLKPYLDHVRKSEKLLAELQQQLQDIEQKLTDSSLYEADNKDRLKELLAQQVTLKQQLQQTENDWLEAVETLELAESSAV</sequence>
<dbReference type="GO" id="GO:0005524">
    <property type="term" value="F:ATP binding"/>
    <property type="evidence" value="ECO:0007669"/>
    <property type="project" value="UniProtKB-KW"/>
</dbReference>
<protein>
    <submittedName>
        <fullName evidence="7">Bis-ABC ATPase YheS</fullName>
    </submittedName>
</protein>
<dbReference type="SUPFAM" id="SSF52540">
    <property type="entry name" value="P-loop containing nucleoside triphosphate hydrolases"/>
    <property type="match status" value="2"/>
</dbReference>
<dbReference type="PROSITE" id="PS00211">
    <property type="entry name" value="ABC_TRANSPORTER_1"/>
    <property type="match status" value="2"/>
</dbReference>
<dbReference type="InterPro" id="IPR017871">
    <property type="entry name" value="ABC_transporter-like_CS"/>
</dbReference>
<keyword evidence="2" id="KW-0547">Nucleotide-binding</keyword>
<dbReference type="Gene3D" id="3.40.50.300">
    <property type="entry name" value="P-loop containing nucleotide triphosphate hydrolases"/>
    <property type="match status" value="2"/>
</dbReference>
<dbReference type="CDD" id="cd03221">
    <property type="entry name" value="ABCF_EF-3"/>
    <property type="match status" value="2"/>
</dbReference>
<keyword evidence="4" id="KW-0175">Coiled coil</keyword>
<evidence type="ECO:0000256" key="2">
    <source>
        <dbReference type="ARBA" id="ARBA00022741"/>
    </source>
</evidence>
<evidence type="ECO:0000256" key="5">
    <source>
        <dbReference type="SAM" id="MobiDB-lite"/>
    </source>
</evidence>
<proteinExistence type="predicted"/>
<feature type="compositionally biased region" description="Polar residues" evidence="5">
    <location>
        <begin position="534"/>
        <end position="544"/>
    </location>
</feature>
<dbReference type="FunFam" id="3.40.50.300:FF:002053">
    <property type="entry name" value="ABC transporter ATP-binding protein"/>
    <property type="match status" value="1"/>
</dbReference>
<keyword evidence="3" id="KW-0067">ATP-binding</keyword>
<feature type="region of interest" description="Disordered" evidence="5">
    <location>
        <begin position="529"/>
        <end position="553"/>
    </location>
</feature>
<evidence type="ECO:0000256" key="1">
    <source>
        <dbReference type="ARBA" id="ARBA00022737"/>
    </source>
</evidence>
<keyword evidence="1" id="KW-0677">Repeat</keyword>
<evidence type="ECO:0000256" key="3">
    <source>
        <dbReference type="ARBA" id="ARBA00022840"/>
    </source>
</evidence>
<dbReference type="Pfam" id="PF12848">
    <property type="entry name" value="ABC_tran_Xtn"/>
    <property type="match status" value="1"/>
</dbReference>
<accession>A0A3B1BHL0</accession>
<dbReference type="EMBL" id="UOFV01000470">
    <property type="protein sequence ID" value="VAX04437.1"/>
    <property type="molecule type" value="Genomic_DNA"/>
</dbReference>
<feature type="domain" description="ABC transporter" evidence="6">
    <location>
        <begin position="319"/>
        <end position="533"/>
    </location>
</feature>
<dbReference type="InterPro" id="IPR050611">
    <property type="entry name" value="ABCF"/>
</dbReference>
<dbReference type="PROSITE" id="PS50893">
    <property type="entry name" value="ABC_TRANSPORTER_2"/>
    <property type="match status" value="2"/>
</dbReference>
<feature type="coiled-coil region" evidence="4">
    <location>
        <begin position="569"/>
        <end position="624"/>
    </location>
</feature>
<dbReference type="InterPro" id="IPR003593">
    <property type="entry name" value="AAA+_ATPase"/>
</dbReference>
<evidence type="ECO:0000259" key="6">
    <source>
        <dbReference type="PROSITE" id="PS50893"/>
    </source>
</evidence>
<dbReference type="FunFam" id="3.40.50.300:FF:000011">
    <property type="entry name" value="Putative ABC transporter ATP-binding component"/>
    <property type="match status" value="1"/>
</dbReference>
<dbReference type="AlphaFoldDB" id="A0A3B1BHL0"/>
<dbReference type="Pfam" id="PF00005">
    <property type="entry name" value="ABC_tran"/>
    <property type="match status" value="2"/>
</dbReference>